<dbReference type="RefSeq" id="WP_145397138.1">
    <property type="nucleotide sequence ID" value="NZ_VLKU01000004.1"/>
</dbReference>
<gene>
    <name evidence="2" type="ORF">IQ24_01432</name>
</gene>
<dbReference type="OrthoDB" id="7775871at2"/>
<name>A0A562NRV1_9RHOB</name>
<sequence length="119" mass="12751">MDLIIAAVMPHILEIISIVLASILGWAGNTARRKWGIDVEARHRDALHSALLTGARLALERKLEPKAAIGLILGHAQASVPDAIATLKPSARVLEDLAQSKLREAAQVRGAEDLAEALR</sequence>
<dbReference type="EMBL" id="VLKU01000004">
    <property type="protein sequence ID" value="TWI34924.1"/>
    <property type="molecule type" value="Genomic_DNA"/>
</dbReference>
<accession>A0A562NRV1</accession>
<keyword evidence="1" id="KW-1133">Transmembrane helix</keyword>
<proteinExistence type="predicted"/>
<organism evidence="2 3">
    <name type="scientific">Paracoccus sulfuroxidans</name>
    <dbReference type="NCBI Taxonomy" id="384678"/>
    <lineage>
        <taxon>Bacteria</taxon>
        <taxon>Pseudomonadati</taxon>
        <taxon>Pseudomonadota</taxon>
        <taxon>Alphaproteobacteria</taxon>
        <taxon>Rhodobacterales</taxon>
        <taxon>Paracoccaceae</taxon>
        <taxon>Paracoccus</taxon>
    </lineage>
</organism>
<dbReference type="Proteomes" id="UP000316225">
    <property type="component" value="Unassembled WGS sequence"/>
</dbReference>
<evidence type="ECO:0000256" key="1">
    <source>
        <dbReference type="SAM" id="Phobius"/>
    </source>
</evidence>
<evidence type="ECO:0000313" key="3">
    <source>
        <dbReference type="Proteomes" id="UP000316225"/>
    </source>
</evidence>
<keyword evidence="1" id="KW-0472">Membrane</keyword>
<keyword evidence="1" id="KW-0812">Transmembrane</keyword>
<dbReference type="AlphaFoldDB" id="A0A562NRV1"/>
<evidence type="ECO:0000313" key="2">
    <source>
        <dbReference type="EMBL" id="TWI34924.1"/>
    </source>
</evidence>
<feature type="transmembrane region" description="Helical" evidence="1">
    <location>
        <begin position="6"/>
        <end position="27"/>
    </location>
</feature>
<protein>
    <submittedName>
        <fullName evidence="2">Uncharacterized protein</fullName>
    </submittedName>
</protein>
<reference evidence="2 3" key="1">
    <citation type="journal article" date="2015" name="Stand. Genomic Sci.">
        <title>Genomic Encyclopedia of Bacterial and Archaeal Type Strains, Phase III: the genomes of soil and plant-associated and newly described type strains.</title>
        <authorList>
            <person name="Whitman W.B."/>
            <person name="Woyke T."/>
            <person name="Klenk H.P."/>
            <person name="Zhou Y."/>
            <person name="Lilburn T.G."/>
            <person name="Beck B.J."/>
            <person name="De Vos P."/>
            <person name="Vandamme P."/>
            <person name="Eisen J.A."/>
            <person name="Garrity G."/>
            <person name="Hugenholtz P."/>
            <person name="Kyrpides N.C."/>
        </authorList>
    </citation>
    <scope>NUCLEOTIDE SEQUENCE [LARGE SCALE GENOMIC DNA]</scope>
    <source>
        <strain evidence="2 3">CGMCC 1.5364</strain>
    </source>
</reference>
<comment type="caution">
    <text evidence="2">The sequence shown here is derived from an EMBL/GenBank/DDBJ whole genome shotgun (WGS) entry which is preliminary data.</text>
</comment>
<keyword evidence="3" id="KW-1185">Reference proteome</keyword>